<evidence type="ECO:0000259" key="15">
    <source>
        <dbReference type="PROSITE" id="PS50003"/>
    </source>
</evidence>
<dbReference type="InterPro" id="IPR000219">
    <property type="entry name" value="DH_dom"/>
</dbReference>
<dbReference type="InterPro" id="IPR055251">
    <property type="entry name" value="SOS1_NGEF_PH"/>
</dbReference>
<feature type="compositionally biased region" description="Low complexity" evidence="13">
    <location>
        <begin position="1528"/>
        <end position="1547"/>
    </location>
</feature>
<dbReference type="SUPFAM" id="SSF50729">
    <property type="entry name" value="PH domain-like"/>
    <property type="match status" value="2"/>
</dbReference>
<dbReference type="Gene3D" id="3.40.525.10">
    <property type="entry name" value="CRAL-TRIO lipid binding domain"/>
    <property type="match status" value="1"/>
</dbReference>
<feature type="compositionally biased region" description="Polar residues" evidence="13">
    <location>
        <begin position="1412"/>
        <end position="1431"/>
    </location>
</feature>
<evidence type="ECO:0000259" key="16">
    <source>
        <dbReference type="PROSITE" id="PS50010"/>
    </source>
</evidence>
<dbReference type="Pfam" id="PF23323">
    <property type="entry name" value="Spectrin_6"/>
    <property type="match status" value="1"/>
</dbReference>
<feature type="region of interest" description="Disordered" evidence="13">
    <location>
        <begin position="1045"/>
        <end position="1065"/>
    </location>
</feature>
<dbReference type="CDD" id="cd13241">
    <property type="entry name" value="PH2_Kalirin_Trio_p63RhoGEF"/>
    <property type="match status" value="1"/>
</dbReference>
<feature type="binding site" evidence="9">
    <location>
        <position position="2522"/>
    </location>
    <ligand>
        <name>Fe cation</name>
        <dbReference type="ChEBI" id="CHEBI:24875"/>
        <note>catalytic</note>
    </ligand>
</feature>
<dbReference type="CDD" id="cd00160">
    <property type="entry name" value="RhoGEF"/>
    <property type="match status" value="1"/>
</dbReference>
<dbReference type="SMART" id="SM00325">
    <property type="entry name" value="RhoGEF"/>
    <property type="match status" value="1"/>
</dbReference>
<dbReference type="GO" id="GO:0007411">
    <property type="term" value="P:axon guidance"/>
    <property type="evidence" value="ECO:0007669"/>
    <property type="project" value="TreeGrafter"/>
</dbReference>
<keyword evidence="3 10" id="KW-0728">SH3 domain</keyword>
<dbReference type="PANTHER" id="PTHR22826">
    <property type="entry name" value="RHO GUANINE EXCHANGE FACTOR-RELATED"/>
    <property type="match status" value="1"/>
</dbReference>
<organism evidence="18 19">
    <name type="scientific">Scophthalmus maximus</name>
    <name type="common">Turbot</name>
    <name type="synonym">Psetta maxima</name>
    <dbReference type="NCBI Taxonomy" id="52904"/>
    <lineage>
        <taxon>Eukaryota</taxon>
        <taxon>Metazoa</taxon>
        <taxon>Chordata</taxon>
        <taxon>Craniata</taxon>
        <taxon>Vertebrata</taxon>
        <taxon>Euteleostomi</taxon>
        <taxon>Actinopterygii</taxon>
        <taxon>Neopterygii</taxon>
        <taxon>Teleostei</taxon>
        <taxon>Neoteleostei</taxon>
        <taxon>Acanthomorphata</taxon>
        <taxon>Carangaria</taxon>
        <taxon>Pleuronectiformes</taxon>
        <taxon>Pleuronectoidei</taxon>
        <taxon>Scophthalmidae</taxon>
        <taxon>Scophthalmus</taxon>
    </lineage>
</organism>
<feature type="binding site" evidence="9">
    <location>
        <position position="2313"/>
    </location>
    <ligand>
        <name>Fe cation</name>
        <dbReference type="ChEBI" id="CHEBI:24875"/>
        <note>catalytic</note>
    </ligand>
</feature>
<protein>
    <submittedName>
        <fullName evidence="18">Uncharacterized protein</fullName>
    </submittedName>
</protein>
<dbReference type="Gene3D" id="2.30.29.30">
    <property type="entry name" value="Pleckstrin-homology domain (PH domain)/Phosphotyrosine-binding domain (PTB)"/>
    <property type="match status" value="2"/>
</dbReference>
<dbReference type="InterPro" id="IPR047054">
    <property type="entry name" value="Kalirin_TRIO_PH_1"/>
</dbReference>
<comment type="caution">
    <text evidence="18">The sequence shown here is derived from an EMBL/GenBank/DDBJ whole genome shotgun (WGS) entry which is preliminary data.</text>
</comment>
<evidence type="ECO:0000259" key="14">
    <source>
        <dbReference type="PROSITE" id="PS50002"/>
    </source>
</evidence>
<dbReference type="InterPro" id="IPR036865">
    <property type="entry name" value="CRAL-TRIO_dom_sf"/>
</dbReference>
<gene>
    <name evidence="18" type="ORF">F2P81_002706</name>
</gene>
<feature type="compositionally biased region" description="Gly residues" evidence="13">
    <location>
        <begin position="1561"/>
        <end position="1571"/>
    </location>
</feature>
<evidence type="ECO:0000256" key="11">
    <source>
        <dbReference type="RuleBase" id="RU003799"/>
    </source>
</evidence>
<keyword evidence="6" id="KW-0344">Guanine-nucleotide releasing factor</keyword>
<dbReference type="Pfam" id="PF13716">
    <property type="entry name" value="CRAL_TRIO_2"/>
    <property type="match status" value="1"/>
</dbReference>
<feature type="coiled-coil region" evidence="12">
    <location>
        <begin position="538"/>
        <end position="600"/>
    </location>
</feature>
<evidence type="ECO:0000313" key="18">
    <source>
        <dbReference type="EMBL" id="KAF0046177.1"/>
    </source>
</evidence>
<dbReference type="EMBL" id="VEVO01000002">
    <property type="protein sequence ID" value="KAF0046177.1"/>
    <property type="molecule type" value="Genomic_DNA"/>
</dbReference>
<dbReference type="PROSITE" id="PS50002">
    <property type="entry name" value="SH3"/>
    <property type="match status" value="1"/>
</dbReference>
<evidence type="ECO:0000256" key="10">
    <source>
        <dbReference type="PROSITE-ProRule" id="PRU00192"/>
    </source>
</evidence>
<evidence type="ECO:0000256" key="8">
    <source>
        <dbReference type="ARBA" id="ARBA00023004"/>
    </source>
</evidence>
<evidence type="ECO:0000256" key="7">
    <source>
        <dbReference type="ARBA" id="ARBA00022723"/>
    </source>
</evidence>
<dbReference type="SMART" id="SM00516">
    <property type="entry name" value="SEC14"/>
    <property type="match status" value="1"/>
</dbReference>
<dbReference type="Proteomes" id="UP000438429">
    <property type="component" value="Unassembled WGS sequence"/>
</dbReference>
<feature type="coiled-coil region" evidence="12">
    <location>
        <begin position="748"/>
        <end position="775"/>
    </location>
</feature>
<dbReference type="SUPFAM" id="SSF52087">
    <property type="entry name" value="CRAL/TRIO domain"/>
    <property type="match status" value="1"/>
</dbReference>
<dbReference type="InterPro" id="IPR001452">
    <property type="entry name" value="SH3_domain"/>
</dbReference>
<comment type="cofactor">
    <cofactor evidence="9">
        <name>Fe(2+)</name>
        <dbReference type="ChEBI" id="CHEBI:29033"/>
    </cofactor>
    <text evidence="9">Binds 1 Fe(2+) ion per subunit.</text>
</comment>
<evidence type="ECO:0000256" key="12">
    <source>
        <dbReference type="SAM" id="Coils"/>
    </source>
</evidence>
<dbReference type="InterPro" id="IPR035899">
    <property type="entry name" value="DBL_dom_sf"/>
</dbReference>
<dbReference type="InterPro" id="IPR018159">
    <property type="entry name" value="Spectrin/alpha-actinin"/>
</dbReference>
<dbReference type="Pfam" id="PF00621">
    <property type="entry name" value="RhoGEF"/>
    <property type="match status" value="1"/>
</dbReference>
<dbReference type="PROSITE" id="PS50003">
    <property type="entry name" value="PH_DOMAIN"/>
    <property type="match status" value="2"/>
</dbReference>
<feature type="compositionally biased region" description="Basic and acidic residues" evidence="13">
    <location>
        <begin position="1633"/>
        <end position="1643"/>
    </location>
</feature>
<dbReference type="GO" id="GO:0046872">
    <property type="term" value="F:metal ion binding"/>
    <property type="evidence" value="ECO:0007669"/>
    <property type="project" value="UniProtKB-KW"/>
</dbReference>
<name>A0A6A4THK1_SCOMX</name>
<feature type="compositionally biased region" description="Gly residues" evidence="13">
    <location>
        <begin position="1"/>
        <end position="11"/>
    </location>
</feature>
<keyword evidence="7 9" id="KW-0479">Metal-binding</keyword>
<dbReference type="InterPro" id="IPR058918">
    <property type="entry name" value="KALRN/TRIO-like_spectrin"/>
</dbReference>
<evidence type="ECO:0000313" key="19">
    <source>
        <dbReference type="Proteomes" id="UP000438429"/>
    </source>
</evidence>
<evidence type="ECO:0000256" key="2">
    <source>
        <dbReference type="ARBA" id="ARBA00006787"/>
    </source>
</evidence>
<dbReference type="Pfam" id="PF00435">
    <property type="entry name" value="Spectrin"/>
    <property type="match status" value="2"/>
</dbReference>
<dbReference type="SUPFAM" id="SSF50044">
    <property type="entry name" value="SH3-domain"/>
    <property type="match status" value="1"/>
</dbReference>
<comment type="subcellular location">
    <subcellularLocation>
        <location evidence="1">Cytoplasm</location>
    </subcellularLocation>
</comment>
<dbReference type="InterPro" id="IPR047053">
    <property type="entry name" value="Kalirin_TRIO_SH3_2"/>
</dbReference>
<feature type="binding site" evidence="9">
    <location>
        <position position="2178"/>
    </location>
    <ligand>
        <name>Fe cation</name>
        <dbReference type="ChEBI" id="CHEBI:24875"/>
        <note>catalytic</note>
    </ligand>
</feature>
<evidence type="ECO:0000256" key="1">
    <source>
        <dbReference type="ARBA" id="ARBA00004496"/>
    </source>
</evidence>
<evidence type="ECO:0000256" key="13">
    <source>
        <dbReference type="SAM" id="MobiDB-lite"/>
    </source>
</evidence>
<dbReference type="InterPro" id="IPR001849">
    <property type="entry name" value="PH_domain"/>
</dbReference>
<feature type="domain" description="PH" evidence="15">
    <location>
        <begin position="1822"/>
        <end position="1932"/>
    </location>
</feature>
<dbReference type="GO" id="GO:0005737">
    <property type="term" value="C:cytoplasm"/>
    <property type="evidence" value="ECO:0007669"/>
    <property type="project" value="UniProtKB-SubCell"/>
</dbReference>
<dbReference type="Pfam" id="PF23587">
    <property type="entry name" value="SH3_KALRN"/>
    <property type="match status" value="1"/>
</dbReference>
<feature type="binding site" evidence="9">
    <location>
        <position position="2242"/>
    </location>
    <ligand>
        <name>Fe cation</name>
        <dbReference type="ChEBI" id="CHEBI:24875"/>
        <note>catalytic</note>
    </ligand>
</feature>
<dbReference type="Gene3D" id="2.30.30.40">
    <property type="entry name" value="SH3 Domains"/>
    <property type="match status" value="2"/>
</dbReference>
<dbReference type="GO" id="GO:0016702">
    <property type="term" value="F:oxidoreductase activity, acting on single donors with incorporation of molecular oxygen, incorporation of two atoms of oxygen"/>
    <property type="evidence" value="ECO:0007669"/>
    <property type="project" value="InterPro"/>
</dbReference>
<dbReference type="PROSITE" id="PS50010">
    <property type="entry name" value="DH_2"/>
    <property type="match status" value="1"/>
</dbReference>
<dbReference type="Gene3D" id="1.20.900.10">
    <property type="entry name" value="Dbl homology (DH) domain"/>
    <property type="match status" value="3"/>
</dbReference>
<keyword evidence="8 9" id="KW-0408">Iron</keyword>
<feature type="region of interest" description="Disordered" evidence="13">
    <location>
        <begin position="1377"/>
        <end position="1435"/>
    </location>
</feature>
<dbReference type="InterPro" id="IPR004294">
    <property type="entry name" value="Carotenoid_Oase"/>
</dbReference>
<dbReference type="InterPro" id="IPR011993">
    <property type="entry name" value="PH-like_dom_sf"/>
</dbReference>
<evidence type="ECO:0000259" key="17">
    <source>
        <dbReference type="PROSITE" id="PS50191"/>
    </source>
</evidence>
<feature type="region of interest" description="Disordered" evidence="13">
    <location>
        <begin position="1"/>
        <end position="35"/>
    </location>
</feature>
<evidence type="ECO:0000256" key="4">
    <source>
        <dbReference type="ARBA" id="ARBA00022490"/>
    </source>
</evidence>
<evidence type="ECO:0000256" key="3">
    <source>
        <dbReference type="ARBA" id="ARBA00022443"/>
    </source>
</evidence>
<evidence type="ECO:0000256" key="9">
    <source>
        <dbReference type="PIRSR" id="PIRSR604294-1"/>
    </source>
</evidence>
<dbReference type="SUPFAM" id="SSF46966">
    <property type="entry name" value="Spectrin repeat"/>
    <property type="match status" value="6"/>
</dbReference>
<dbReference type="InterPro" id="IPR002017">
    <property type="entry name" value="Spectrin_repeat"/>
</dbReference>
<accession>A0A6A4THK1</accession>
<reference evidence="18 19" key="1">
    <citation type="submission" date="2019-06" db="EMBL/GenBank/DDBJ databases">
        <title>Draft genomes of female and male turbot (Scophthalmus maximus).</title>
        <authorList>
            <person name="Xu H."/>
            <person name="Xu X.-W."/>
            <person name="Shao C."/>
            <person name="Chen S."/>
        </authorList>
    </citation>
    <scope>NUCLEOTIDE SEQUENCE [LARGE SCALE GENOMIC DNA]</scope>
    <source>
        <strain evidence="18">Ysfricsl-2016a</strain>
        <tissue evidence="18">Blood</tissue>
    </source>
</reference>
<dbReference type="FunFam" id="2.30.29.30:FF:000040">
    <property type="entry name" value="Kalirin RhoGEF kinase b"/>
    <property type="match status" value="1"/>
</dbReference>
<feature type="region of interest" description="Disordered" evidence="13">
    <location>
        <begin position="229"/>
        <end position="249"/>
    </location>
</feature>
<evidence type="ECO:0000256" key="6">
    <source>
        <dbReference type="ARBA" id="ARBA00022658"/>
    </source>
</evidence>
<proteinExistence type="inferred from homology"/>
<dbReference type="InterPro" id="IPR001251">
    <property type="entry name" value="CRAL-TRIO_dom"/>
</dbReference>
<dbReference type="PROSITE" id="PS50191">
    <property type="entry name" value="CRAL_TRIO"/>
    <property type="match status" value="1"/>
</dbReference>
<evidence type="ECO:0000256" key="5">
    <source>
        <dbReference type="ARBA" id="ARBA00022553"/>
    </source>
</evidence>
<dbReference type="SUPFAM" id="SSF48065">
    <property type="entry name" value="DBL homology domain (DH-domain)"/>
    <property type="match status" value="2"/>
</dbReference>
<feature type="domain" description="DH" evidence="16">
    <location>
        <begin position="1069"/>
        <end position="1244"/>
    </location>
</feature>
<sequence>MNPSDGGGEAGPDGLATAGGRDKRGGPILTFPARTNHDRIKQEDLSRLVTYLSTVPSEDVRARGFTVVVDMRGSKWDSVKPVLRTLQESFSSSIHTALLIKPDTFWQKHKTNLGSAKLSFETSLVSVEGLSRLVDPSQLTSDLGGSLEYDHVEWTELRLGLEEFTGAATQLLAQLEQLEAGLSRIPEPQDVDEARKLLEEHSRLRNTIATAPIDALEREGRSLLQRMRLGPSQGDASNEVGGSGGGSHSSWLSGGADFQSVAPKVSSLLERLQAARSHLLQSWSDRKLHLDQALQLHLFEQDATKMSEWIAHSKELFTQSLAEVGQNHQHALDLQTQHQHFTANCMNGSVNVDSVVTVAARLAEAGHYGAERIAMVSSRLQEDWKSLTTALEERSNTLAMATGFHQGAEQVLDWVEQHGEVFLNKHGGVGKSLHRARALQKRHDDFQQVAQNTYTNAEKLLEAADQLAQSGECEEEEIYQAARDLELRMQAFIQRVEQRKLLLDLAVSFYTHTKELSAWMDGLQKQLSSELCVCPDTVEALQTLISQQQQQQANTQEAAMSVIREGEDLILQLRPQGSSVAHVESVLQQLEESHVQLEELFHQRKIRLDVYLQLRILQQCTLEVTGEIDAWKQDLQKQSQDFSTEKQASTRLADVNQDKLALGQSRLVEASPEALTLAQQRIHRHMERRLAMNNMIYEVIQQGHDLQQYITEVQTSGIELSEAEGGLSSQVLGWISEGEVMLSSCMLNSSCLSEAEQLQREHERLQQAIEALLHADSLQRTHQVALALQQRAELLVRSGHYDPDAVRSCAQTVALHWQTLMLRIEDRLKLVNASAAFYRTSQQEYRREEDWCGGGERQPELLLPLVNKHMEQKEAFLKACTLARRNAEVFLKYIHRNSVTMANISGHSVTVSGVTEVTGHSRVPEQQALDWLQQSGDHYLTTHTSPGANMAETQELLNQHREFCVSAKHTQEKVHLLIQLAESMLAKGHAHRNELRRCVSTVDKRYRDFTFRMGQYRHLLETALGGCSQNNKDLELELIPNSLSDSDPEVNLSDPSHQVSDEKRRSARKKEYIMAELLQTERVYVRDLQECIETYLWEMTSGSEDVPSGLNNKDDIVFGNIQDIYEFHNSIFLKELENYEQLPEDVGHCFVTWADKFHMYVTYCRNKPDSSLLIQQQGAGFFEEVQRRHGLTNSISSSLIKPVQRITKYQLLLKELLACCEEGKGEIKEGLDVMLSVPKRANDAMHVSMLEGLEEGLEVQGELLLQDSFPVWEPKSLIRKGRDRHLFLFELSLIFSKEIKDSSGRTKYLYKSRLRTSELGVTEHIEGDPCKFALWVGRTPTSDNKTVLKASSLELKQEWVRSIRQVIQERRGHLRGALREPIPLPKTPNPTLGRQRSITRRETSEDADSLGDASSQPDTVSIASRTSQNTADSDKLSGGCELVVVLLDFSSGGPGELSVRCGLTVELVERSAERPGWCLVRTTDQTPQQEGLLPMSALCLSHSHSGADMEGLIPASTTSCSTSSTCTTTSSSCNSSTATSSSNSSSTVSAGKGATSPTVYGVGGAPGGAVGSPGPKRSGSGTGNTLKRWLTSPVRRLSQGKADGQKKPPIRTRRRDNRPELTTPLTGNAQTKARKEEAGHSGGEEEPEEESHTPLPPPMQIIKDPNNPENIKHEVKYDTFLPPQALDSDQGSNESDTEQRNKALRGRMFVVNEMVQSEKDYVKDLGVIVELERCVQNHDLLADLFIRHERRLHMYVVYCQNKPRSEFIVIEYENFFEDFLKYTSKAGLDCEEIEKAVELMSMVPKRCNDMMNLGRLQGYEGKLMSQGKLLQQETFCVWEQDGGVLSRSKERRVFLFEQIVIFSELLRKGSNNPGYQFKNSIKVSYLAMQDSVDGEPCKFVLWSRGSAERFTLQASSASIKMTWVETIGALLDAQNNFLSALQSPIEYQRKEGGISVTRPLSSGRPPSAPPTPTPNGHATQPPLDSEQDDQELVLVLQDFAAVREDEISVFRGEKVQILASNQQGHNYDTGLKLETGTLIRNGPGLFSVGSSEYNHWFDGMSLIHSFTFDNGEVTYRSKFLKSNTYKQNIKADRIVVSEFGTMIYPDPCKNIFARAFSHLCNVIPDFTDNNLINIIRYGQDYYASSEVHYMNQIDPATLETVGRINYRNHIALNLATAHPHYDNEGNTYNMGTAIMGFGPPKYVIFKVPADASDEKRNQPALRKVQKVCSIPFRSTLFPSYFHSFGMTENYIVFVEQPFKLDIVRLGTAYFRGVNWGSCLKFDKDDITLIHAINRKTGKEVSTRFYSDALVVFHHINAYEDDGHVVLDLISYKDSKLYDMFYIQNIRQETDGFIQSNKNFSQPICQRFVLPLSAHKESPRGTNLVTLSDTTAQAVVQEDGSVYCQPDIIFEGLELPGINYNFNAKHYRYFYGSRVEWSPHPNKIAKIDIVTRKHVEWEQDKCYPSEPVFVASPGAVDEDDGVILSSVISSDPNVSPFMLVLNAKTFEEIARASIPASVHMDLHGHFIPTAV</sequence>
<feature type="domain" description="CRAL-TRIO" evidence="17">
    <location>
        <begin position="20"/>
        <end position="151"/>
    </location>
</feature>
<dbReference type="GO" id="GO:0005085">
    <property type="term" value="F:guanyl-nucleotide exchange factor activity"/>
    <property type="evidence" value="ECO:0007669"/>
    <property type="project" value="UniProtKB-KW"/>
</dbReference>
<dbReference type="InterPro" id="IPR036028">
    <property type="entry name" value="SH3-like_dom_sf"/>
</dbReference>
<keyword evidence="12" id="KW-0175">Coiled coil</keyword>
<dbReference type="PANTHER" id="PTHR22826:SF106">
    <property type="entry name" value="TRIO, ISOFORM A"/>
    <property type="match status" value="1"/>
</dbReference>
<feature type="region of interest" description="Disordered" evidence="13">
    <location>
        <begin position="1528"/>
        <end position="1670"/>
    </location>
</feature>
<dbReference type="CDD" id="cd13240">
    <property type="entry name" value="PH1_Kalirin_Trio_like"/>
    <property type="match status" value="1"/>
</dbReference>
<dbReference type="Pfam" id="PF03055">
    <property type="entry name" value="RPE65"/>
    <property type="match status" value="1"/>
</dbReference>
<dbReference type="Gene3D" id="1.20.58.60">
    <property type="match status" value="4"/>
</dbReference>
<dbReference type="Pfam" id="PF22697">
    <property type="entry name" value="SOS1_NGEF_PH"/>
    <property type="match status" value="2"/>
</dbReference>
<dbReference type="GO" id="GO:0019898">
    <property type="term" value="C:extrinsic component of membrane"/>
    <property type="evidence" value="ECO:0007669"/>
    <property type="project" value="TreeGrafter"/>
</dbReference>
<comment type="similarity">
    <text evidence="2 11">Belongs to the carotenoid oxygenase family.</text>
</comment>
<dbReference type="CDD" id="cd00170">
    <property type="entry name" value="SEC14"/>
    <property type="match status" value="1"/>
</dbReference>
<dbReference type="InterPro" id="IPR051336">
    <property type="entry name" value="RhoGEF_Guanine_NuclExch_SF"/>
</dbReference>
<feature type="region of interest" description="Disordered" evidence="13">
    <location>
        <begin position="1955"/>
        <end position="1985"/>
    </location>
</feature>
<feature type="domain" description="SH3" evidence="14">
    <location>
        <begin position="1438"/>
        <end position="1503"/>
    </location>
</feature>
<feature type="domain" description="PH" evidence="15">
    <location>
        <begin position="1256"/>
        <end position="1368"/>
    </location>
</feature>
<keyword evidence="5" id="KW-0597">Phosphoprotein</keyword>
<keyword evidence="4" id="KW-0963">Cytoplasm</keyword>
<dbReference type="FunFam" id="1.20.900.10:FF:000001">
    <property type="entry name" value="Guanine nucleotide exchange factor DBS"/>
    <property type="match status" value="1"/>
</dbReference>
<dbReference type="SMART" id="SM00233">
    <property type="entry name" value="PH"/>
    <property type="match status" value="2"/>
</dbReference>
<dbReference type="SMART" id="SM00150">
    <property type="entry name" value="SPEC"/>
    <property type="match status" value="6"/>
</dbReference>
<dbReference type="CDD" id="cd00176">
    <property type="entry name" value="SPEC"/>
    <property type="match status" value="3"/>
</dbReference>